<dbReference type="AlphaFoldDB" id="A0A812C119"/>
<keyword evidence="4" id="KW-1185">Reference proteome</keyword>
<proteinExistence type="predicted"/>
<keyword evidence="2" id="KW-0812">Transmembrane</keyword>
<dbReference type="EMBL" id="CAHIKZ030001224">
    <property type="protein sequence ID" value="CAE1256925.1"/>
    <property type="molecule type" value="Genomic_DNA"/>
</dbReference>
<evidence type="ECO:0000313" key="4">
    <source>
        <dbReference type="Proteomes" id="UP000597762"/>
    </source>
</evidence>
<feature type="region of interest" description="Disordered" evidence="1">
    <location>
        <begin position="205"/>
        <end position="288"/>
    </location>
</feature>
<feature type="region of interest" description="Disordered" evidence="1">
    <location>
        <begin position="589"/>
        <end position="612"/>
    </location>
</feature>
<feature type="transmembrane region" description="Helical" evidence="2">
    <location>
        <begin position="738"/>
        <end position="760"/>
    </location>
</feature>
<feature type="compositionally biased region" description="Polar residues" evidence="1">
    <location>
        <begin position="264"/>
        <end position="275"/>
    </location>
</feature>
<feature type="compositionally biased region" description="Low complexity" evidence="1">
    <location>
        <begin position="276"/>
        <end position="286"/>
    </location>
</feature>
<keyword evidence="2" id="KW-1133">Transmembrane helix</keyword>
<sequence length="761" mass="81879">MSSPALSPPSSPVAMSPRYQSSIEIPLLSPKSSRYINKCYTIKNNCNTNDLCKEPPPQAQGGQSRDISVTVRTAPASSSLISHQLTPPSFAAISQVPSPVGRTIYSATMTKQFNYPDSADESLSMEAKEVAAITATMPDNKNDSTSMHEDGANRSQLQSSASAEIASIMMNMDAVNAALTAELDATTTAAAAVAAKISDIHKESPPKLTQSVFIAKERRRYPEPAPKAPDLMSANYTLPSSRKLINSRPGQSAPASPRVKRQYSRTTSHDQFPAQSSSVPSSPKSKGMSLFLRQQQRLISLGADIPDADKIRPLESAGPPPHFPPPPPYEPPSPNSVFARQMQTMPVPVAKQQPKTDLQLKDAGLSFGKGPSISTTTYTSTSYACKIPEREKQETPADRRTVFKSINETAENPNLYFSLPTIKPLKSFGYSPPQIPLSQPTLAPSSMTAPFITPTSDQVASSVVSPVTSPVPVPIMSPVMSPVPAPVMSPVMSPVPAPVMSPMLASIISPVLTPVMSPVPAPLMSPVPAPVMFPTPPPASSISSPLPLTSPMSPAQVIEIPVQKSTAPSPTEDMPVDTSEGTVIPIQILPKSKSQTPSTQPSPTPIVPESPAASSLIGEAQISEPELTALDSSAFLKKEKPPDIQQNGETFVAYTPPVAQVARTGVWQPGIEAIPIQSEVKPPVKEKENGPLFQSATPVWQPSSSFNGTVKREFKSIRPNFEVAPKPFEEIKKVNFDFWLHFFFSFFISIFLFVFSHFYFF</sequence>
<evidence type="ECO:0000256" key="1">
    <source>
        <dbReference type="SAM" id="MobiDB-lite"/>
    </source>
</evidence>
<gene>
    <name evidence="3" type="ORF">SPHA_30474</name>
</gene>
<comment type="caution">
    <text evidence="3">The sequence shown here is derived from an EMBL/GenBank/DDBJ whole genome shotgun (WGS) entry which is preliminary data.</text>
</comment>
<dbReference type="Proteomes" id="UP000597762">
    <property type="component" value="Unassembled WGS sequence"/>
</dbReference>
<organism evidence="3 4">
    <name type="scientific">Acanthosepion pharaonis</name>
    <name type="common">Pharaoh cuttlefish</name>
    <name type="synonym">Sepia pharaonis</name>
    <dbReference type="NCBI Taxonomy" id="158019"/>
    <lineage>
        <taxon>Eukaryota</taxon>
        <taxon>Metazoa</taxon>
        <taxon>Spiralia</taxon>
        <taxon>Lophotrochozoa</taxon>
        <taxon>Mollusca</taxon>
        <taxon>Cephalopoda</taxon>
        <taxon>Coleoidea</taxon>
        <taxon>Decapodiformes</taxon>
        <taxon>Sepiida</taxon>
        <taxon>Sepiina</taxon>
        <taxon>Sepiidae</taxon>
        <taxon>Acanthosepion</taxon>
    </lineage>
</organism>
<evidence type="ECO:0000256" key="2">
    <source>
        <dbReference type="SAM" id="Phobius"/>
    </source>
</evidence>
<evidence type="ECO:0000313" key="3">
    <source>
        <dbReference type="EMBL" id="CAE1256925.1"/>
    </source>
</evidence>
<reference evidence="3" key="1">
    <citation type="submission" date="2021-01" db="EMBL/GenBank/DDBJ databases">
        <authorList>
            <person name="Li R."/>
            <person name="Bekaert M."/>
        </authorList>
    </citation>
    <scope>NUCLEOTIDE SEQUENCE</scope>
    <source>
        <strain evidence="3">Farmed</strain>
    </source>
</reference>
<feature type="compositionally biased region" description="Low complexity" evidence="1">
    <location>
        <begin position="590"/>
        <end position="599"/>
    </location>
</feature>
<accession>A0A812C119</accession>
<feature type="compositionally biased region" description="Pro residues" evidence="1">
    <location>
        <begin position="318"/>
        <end position="334"/>
    </location>
</feature>
<keyword evidence="2" id="KW-0472">Membrane</keyword>
<name>A0A812C119_ACAPH</name>
<feature type="compositionally biased region" description="Polar residues" evidence="1">
    <location>
        <begin position="234"/>
        <end position="254"/>
    </location>
</feature>
<feature type="region of interest" description="Disordered" evidence="1">
    <location>
        <begin position="304"/>
        <end position="337"/>
    </location>
</feature>
<protein>
    <submittedName>
        <fullName evidence="3">Uncharacterized protein</fullName>
    </submittedName>
</protein>